<gene>
    <name evidence="1" type="ORF">JI435_114550</name>
</gene>
<evidence type="ECO:0000313" key="1">
    <source>
        <dbReference type="EMBL" id="QRD02720.1"/>
    </source>
</evidence>
<dbReference type="PANTHER" id="PTHR47843:SF2">
    <property type="entry name" value="BTB DOMAIN-CONTAINING PROTEIN"/>
    <property type="match status" value="1"/>
</dbReference>
<name>A0A7U2I5N6_PHANO</name>
<protein>
    <recommendedName>
        <fullName evidence="3">BTB domain-containing protein</fullName>
    </recommendedName>
</protein>
<sequence length="237" mass="26940">MSILSNCKGPPVAAPSTCFNHLDVMTITVREGVKSKEYHVFHGLLTWHSGYLAAALSPTSGFHDSGTNSFEFIEDIEVFDTFTCWLYTGKLDDASEPISAARPPHLSPLVLSKIWVFADFHIIPALGNAAIDALHEHQALLWVTPSPVIKYVYEHTKPDSLLRRYLQDAFTKTMTLESVMSRDKEEHTVEFLHDILLVIARRKKGEKLERMQWAKLDRCKWHDHSGPGGRLRMESRK</sequence>
<evidence type="ECO:0000313" key="2">
    <source>
        <dbReference type="Proteomes" id="UP000663193"/>
    </source>
</evidence>
<dbReference type="Proteomes" id="UP000663193">
    <property type="component" value="Chromosome 14"/>
</dbReference>
<dbReference type="KEGG" id="pno:SNOG_11455"/>
<dbReference type="VEuPathDB" id="FungiDB:JI435_114550"/>
<dbReference type="AlphaFoldDB" id="A0A7U2I5N6"/>
<dbReference type="RefSeq" id="XP_001801697.1">
    <property type="nucleotide sequence ID" value="XM_001801645.1"/>
</dbReference>
<dbReference type="InterPro" id="IPR011333">
    <property type="entry name" value="SKP1/BTB/POZ_sf"/>
</dbReference>
<dbReference type="PANTHER" id="PTHR47843">
    <property type="entry name" value="BTB DOMAIN-CONTAINING PROTEIN-RELATED"/>
    <property type="match status" value="1"/>
</dbReference>
<evidence type="ECO:0008006" key="3">
    <source>
        <dbReference type="Google" id="ProtNLM"/>
    </source>
</evidence>
<dbReference type="OrthoDB" id="194443at2759"/>
<proteinExistence type="predicted"/>
<dbReference type="EMBL" id="CP069036">
    <property type="protein sequence ID" value="QRD02720.1"/>
    <property type="molecule type" value="Genomic_DNA"/>
</dbReference>
<keyword evidence="2" id="KW-1185">Reference proteome</keyword>
<reference evidence="2" key="1">
    <citation type="journal article" date="2021" name="BMC Genomics">
        <title>Chromosome-level genome assembly and manually-curated proteome of model necrotroph Parastagonospora nodorum Sn15 reveals a genome-wide trove of candidate effector homologs, and redundancy of virulence-related functions within an accessory chromosome.</title>
        <authorList>
            <person name="Bertazzoni S."/>
            <person name="Jones D.A.B."/>
            <person name="Phan H.T."/>
            <person name="Tan K.-C."/>
            <person name="Hane J.K."/>
        </authorList>
    </citation>
    <scope>NUCLEOTIDE SEQUENCE [LARGE SCALE GENOMIC DNA]</scope>
    <source>
        <strain evidence="2">SN15 / ATCC MYA-4574 / FGSC 10173)</strain>
    </source>
</reference>
<dbReference type="Gene3D" id="3.30.710.10">
    <property type="entry name" value="Potassium Channel Kv1.1, Chain A"/>
    <property type="match status" value="1"/>
</dbReference>
<accession>A0A7U2I5N6</accession>
<organism evidence="1 2">
    <name type="scientific">Phaeosphaeria nodorum (strain SN15 / ATCC MYA-4574 / FGSC 10173)</name>
    <name type="common">Glume blotch fungus</name>
    <name type="synonym">Parastagonospora nodorum</name>
    <dbReference type="NCBI Taxonomy" id="321614"/>
    <lineage>
        <taxon>Eukaryota</taxon>
        <taxon>Fungi</taxon>
        <taxon>Dikarya</taxon>
        <taxon>Ascomycota</taxon>
        <taxon>Pezizomycotina</taxon>
        <taxon>Dothideomycetes</taxon>
        <taxon>Pleosporomycetidae</taxon>
        <taxon>Pleosporales</taxon>
        <taxon>Pleosporineae</taxon>
        <taxon>Phaeosphaeriaceae</taxon>
        <taxon>Parastagonospora</taxon>
    </lineage>
</organism>